<protein>
    <recommendedName>
        <fullName evidence="3">Zinc-finger domain-containing protein</fullName>
    </recommendedName>
</protein>
<evidence type="ECO:0000313" key="1">
    <source>
        <dbReference type="EMBL" id="KFX68530.1"/>
    </source>
</evidence>
<evidence type="ECO:0000313" key="2">
    <source>
        <dbReference type="Proteomes" id="UP000030063"/>
    </source>
</evidence>
<dbReference type="EMBL" id="AWSQ01000005">
    <property type="protein sequence ID" value="KFX68530.1"/>
    <property type="molecule type" value="Genomic_DNA"/>
</dbReference>
<evidence type="ECO:0008006" key="3">
    <source>
        <dbReference type="Google" id="ProtNLM"/>
    </source>
</evidence>
<sequence>MLTCREMSELGSDIIDGQLGLRTRLAVFMHMHKCSRCSLYIEQLKVTSEVLQQTSLNGQSVDPQAILEKLNKPRE</sequence>
<keyword evidence="2" id="KW-1185">Reference proteome</keyword>
<dbReference type="Proteomes" id="UP000030063">
    <property type="component" value="Unassembled WGS sequence"/>
</dbReference>
<proteinExistence type="predicted"/>
<name>A0A0A1YF74_9PSED</name>
<dbReference type="RefSeq" id="WP_025166573.1">
    <property type="nucleotide sequence ID" value="NZ_AWSQ01000005.1"/>
</dbReference>
<organism evidence="1 2">
    <name type="scientific">Pseudomonas taeanensis MS-3</name>
    <dbReference type="NCBI Taxonomy" id="1395571"/>
    <lineage>
        <taxon>Bacteria</taxon>
        <taxon>Pseudomonadati</taxon>
        <taxon>Pseudomonadota</taxon>
        <taxon>Gammaproteobacteria</taxon>
        <taxon>Pseudomonadales</taxon>
        <taxon>Pseudomonadaceae</taxon>
        <taxon>Pseudomonas</taxon>
    </lineage>
</organism>
<dbReference type="AlphaFoldDB" id="A0A0A1YF74"/>
<reference evidence="1 2" key="1">
    <citation type="journal article" date="2014" name="Genome Announc.">
        <title>Draft Genome Sequence of Petroleum Oil-Degrading Marine Bacterium Pseudomonas taeanensis Strain MS-3, Isolated from a Crude Oil-Contaminated Seashore.</title>
        <authorList>
            <person name="Lee S.Y."/>
            <person name="Kim S.H."/>
            <person name="Lee D.G."/>
            <person name="Shin S."/>
            <person name="Yun S.H."/>
            <person name="Choi C.W."/>
            <person name="Chung Y.H."/>
            <person name="Choi J.S."/>
            <person name="Kahng H.Y."/>
            <person name="Kim S.I."/>
        </authorList>
    </citation>
    <scope>NUCLEOTIDE SEQUENCE [LARGE SCALE GENOMIC DNA]</scope>
    <source>
        <strain evidence="1 2">MS-3</strain>
    </source>
</reference>
<accession>A0A0A1YF74</accession>
<comment type="caution">
    <text evidence="1">The sequence shown here is derived from an EMBL/GenBank/DDBJ whole genome shotgun (WGS) entry which is preliminary data.</text>
</comment>
<dbReference type="OrthoDB" id="8374021at2"/>
<gene>
    <name evidence="1" type="ORF">TMS3_0117920</name>
</gene>